<evidence type="ECO:0000313" key="2">
    <source>
        <dbReference type="EMBL" id="QJH94777.1"/>
    </source>
</evidence>
<dbReference type="EMBL" id="MT144606">
    <property type="protein sequence ID" value="QJH94777.1"/>
    <property type="molecule type" value="Genomic_DNA"/>
</dbReference>
<name>A0A6H1ZF87_9ZZZZ</name>
<protein>
    <submittedName>
        <fullName evidence="1">Uncharacterized protein</fullName>
    </submittedName>
</protein>
<dbReference type="AlphaFoldDB" id="A0A6H1ZF87"/>
<reference evidence="1" key="1">
    <citation type="submission" date="2020-03" db="EMBL/GenBank/DDBJ databases">
        <title>The deep terrestrial virosphere.</title>
        <authorList>
            <person name="Holmfeldt K."/>
            <person name="Nilsson E."/>
            <person name="Simone D."/>
            <person name="Lopez-Fernandez M."/>
            <person name="Wu X."/>
            <person name="de Brujin I."/>
            <person name="Lundin D."/>
            <person name="Andersson A."/>
            <person name="Bertilsson S."/>
            <person name="Dopson M."/>
        </authorList>
    </citation>
    <scope>NUCLEOTIDE SEQUENCE</scope>
    <source>
        <strain evidence="1">TM448A00456</strain>
        <strain evidence="2">TM448B00301</strain>
    </source>
</reference>
<sequence length="68" mass="7918">MRTQHDKEIQARASFAYYWLLNRWYGATLDHEAFISVDKADPQLRFTTAYLMGYGSTTVERALKDGQI</sequence>
<accession>A0A6H1ZF87</accession>
<proteinExistence type="predicted"/>
<dbReference type="EMBL" id="MT144015">
    <property type="protein sequence ID" value="QJA46573.1"/>
    <property type="molecule type" value="Genomic_DNA"/>
</dbReference>
<evidence type="ECO:0000313" key="1">
    <source>
        <dbReference type="EMBL" id="QJA46573.1"/>
    </source>
</evidence>
<gene>
    <name evidence="1" type="ORF">TM448A00456_0013</name>
    <name evidence="2" type="ORF">TM448B00301_0019</name>
</gene>
<organism evidence="1">
    <name type="scientific">viral metagenome</name>
    <dbReference type="NCBI Taxonomy" id="1070528"/>
    <lineage>
        <taxon>unclassified sequences</taxon>
        <taxon>metagenomes</taxon>
        <taxon>organismal metagenomes</taxon>
    </lineage>
</organism>